<reference evidence="1 2" key="1">
    <citation type="submission" date="2020-05" db="EMBL/GenBank/DDBJ databases">
        <title>Identification and distribution of gene clusters putatively required for synthesis of sphingolipid metabolism inhibitors in phylogenetically diverse species of the filamentous fungus Fusarium.</title>
        <authorList>
            <person name="Kim H.-S."/>
            <person name="Busman M."/>
            <person name="Brown D.W."/>
            <person name="Divon H."/>
            <person name="Uhlig S."/>
            <person name="Proctor R.H."/>
        </authorList>
    </citation>
    <scope>NUCLEOTIDE SEQUENCE [LARGE SCALE GENOMIC DNA]</scope>
    <source>
        <strain evidence="1 2">NRRL 66243</strain>
    </source>
</reference>
<accession>A0A8H5QJH9</accession>
<sequence length="140" mass="15520">MDIAEQAAEIRSNWIFFVSADPVLLRGCLLAACRYLAQVELRNDLRKGLSSRTLPSRRNAVAMTTVLALDEITCGDHLVAAKHVLGAMKMVEDAGGLECLGLNHLVRYVLYNLMFGKRLSEWDMDLQLASTLMTPDSILP</sequence>
<evidence type="ECO:0000313" key="1">
    <source>
        <dbReference type="EMBL" id="KAF5616374.1"/>
    </source>
</evidence>
<dbReference type="Proteomes" id="UP000530670">
    <property type="component" value="Unassembled WGS sequence"/>
</dbReference>
<name>A0A8H5QJH9_9HYPO</name>
<dbReference type="OrthoDB" id="5620at2759"/>
<dbReference type="AlphaFoldDB" id="A0A8H5QJH9"/>
<dbReference type="EMBL" id="JAAQRI010000378">
    <property type="protein sequence ID" value="KAF5616374.1"/>
    <property type="molecule type" value="Genomic_DNA"/>
</dbReference>
<keyword evidence="2" id="KW-1185">Reference proteome</keyword>
<gene>
    <name evidence="1" type="ORF">FTJAE_13006</name>
</gene>
<dbReference type="RefSeq" id="XP_037199964.1">
    <property type="nucleotide sequence ID" value="XM_037346105.1"/>
</dbReference>
<comment type="caution">
    <text evidence="1">The sequence shown here is derived from an EMBL/GenBank/DDBJ whole genome shotgun (WGS) entry which is preliminary data.</text>
</comment>
<evidence type="ECO:0000313" key="2">
    <source>
        <dbReference type="Proteomes" id="UP000530670"/>
    </source>
</evidence>
<proteinExistence type="predicted"/>
<dbReference type="GeneID" id="59298375"/>
<organism evidence="1 2">
    <name type="scientific">Fusarium tjaetaba</name>
    <dbReference type="NCBI Taxonomy" id="1567544"/>
    <lineage>
        <taxon>Eukaryota</taxon>
        <taxon>Fungi</taxon>
        <taxon>Dikarya</taxon>
        <taxon>Ascomycota</taxon>
        <taxon>Pezizomycotina</taxon>
        <taxon>Sordariomycetes</taxon>
        <taxon>Hypocreomycetidae</taxon>
        <taxon>Hypocreales</taxon>
        <taxon>Nectriaceae</taxon>
        <taxon>Fusarium</taxon>
        <taxon>Fusarium fujikuroi species complex</taxon>
    </lineage>
</organism>
<protein>
    <submittedName>
        <fullName evidence="1">Uncharacterized protein</fullName>
    </submittedName>
</protein>